<feature type="domain" description="Cupin type-1" evidence="2">
    <location>
        <begin position="77"/>
        <end position="132"/>
    </location>
</feature>
<keyword evidence="1" id="KW-0732">Signal</keyword>
<evidence type="ECO:0000256" key="1">
    <source>
        <dbReference type="SAM" id="SignalP"/>
    </source>
</evidence>
<evidence type="ECO:0000259" key="2">
    <source>
        <dbReference type="Pfam" id="PF00190"/>
    </source>
</evidence>
<organism evidence="3 4">
    <name type="scientific">Papaver somniferum</name>
    <name type="common">Opium poppy</name>
    <dbReference type="NCBI Taxonomy" id="3469"/>
    <lineage>
        <taxon>Eukaryota</taxon>
        <taxon>Viridiplantae</taxon>
        <taxon>Streptophyta</taxon>
        <taxon>Embryophyta</taxon>
        <taxon>Tracheophyta</taxon>
        <taxon>Spermatophyta</taxon>
        <taxon>Magnoliopsida</taxon>
        <taxon>Ranunculales</taxon>
        <taxon>Papaveraceae</taxon>
        <taxon>Papaveroideae</taxon>
        <taxon>Papaver</taxon>
    </lineage>
</organism>
<name>A0A4Y7JDI7_PAPSO</name>
<dbReference type="InterPro" id="IPR006045">
    <property type="entry name" value="Cupin_1"/>
</dbReference>
<dbReference type="OMA" id="HEQCFAL"/>
<feature type="signal peptide" evidence="1">
    <location>
        <begin position="1"/>
        <end position="30"/>
    </location>
</feature>
<gene>
    <name evidence="3" type="ORF">C5167_005265</name>
</gene>
<dbReference type="InterPro" id="IPR014710">
    <property type="entry name" value="RmlC-like_jellyroll"/>
</dbReference>
<reference evidence="3 4" key="1">
    <citation type="journal article" date="2018" name="Science">
        <title>The opium poppy genome and morphinan production.</title>
        <authorList>
            <person name="Guo L."/>
            <person name="Winzer T."/>
            <person name="Yang X."/>
            <person name="Li Y."/>
            <person name="Ning Z."/>
            <person name="He Z."/>
            <person name="Teodor R."/>
            <person name="Lu Y."/>
            <person name="Bowser T.A."/>
            <person name="Graham I.A."/>
            <person name="Ye K."/>
        </authorList>
    </citation>
    <scope>NUCLEOTIDE SEQUENCE [LARGE SCALE GENOMIC DNA]</scope>
    <source>
        <strain evidence="4">cv. HN1</strain>
        <tissue evidence="3">Leaves</tissue>
    </source>
</reference>
<sequence>MAAKISSISTASSFFLVLCLILVFTLPCFSDPDELQDFCVADLNARSTMLNGFPCKRVSEVTSDDFFYSGLMKEASTANLLGFGVRFGDVNNFPGVNTLGLSINRVDFAPGGNVPLHSHPRASEANFVLKGKRLKSSP</sequence>
<dbReference type="PANTHER" id="PTHR31238">
    <property type="entry name" value="GERMIN-LIKE PROTEIN SUBFAMILY 3 MEMBER 3"/>
    <property type="match status" value="1"/>
</dbReference>
<dbReference type="Proteomes" id="UP000316621">
    <property type="component" value="Chromosome 4"/>
</dbReference>
<proteinExistence type="predicted"/>
<protein>
    <recommendedName>
        <fullName evidence="2">Cupin type-1 domain-containing protein</fullName>
    </recommendedName>
</protein>
<accession>A0A4Y7JDI7</accession>
<dbReference type="Gramene" id="RZC57961">
    <property type="protein sequence ID" value="RZC57961"/>
    <property type="gene ID" value="C5167_005265"/>
</dbReference>
<dbReference type="EMBL" id="CM010718">
    <property type="protein sequence ID" value="RZC57961.1"/>
    <property type="molecule type" value="Genomic_DNA"/>
</dbReference>
<dbReference type="AlphaFoldDB" id="A0A4Y7JDI7"/>
<evidence type="ECO:0000313" key="3">
    <source>
        <dbReference type="EMBL" id="RZC57961.1"/>
    </source>
</evidence>
<keyword evidence="4" id="KW-1185">Reference proteome</keyword>
<dbReference type="SUPFAM" id="SSF51182">
    <property type="entry name" value="RmlC-like cupins"/>
    <property type="match status" value="1"/>
</dbReference>
<dbReference type="Pfam" id="PF00190">
    <property type="entry name" value="Cupin_1"/>
    <property type="match status" value="1"/>
</dbReference>
<dbReference type="Gene3D" id="2.60.120.10">
    <property type="entry name" value="Jelly Rolls"/>
    <property type="match status" value="1"/>
</dbReference>
<evidence type="ECO:0000313" key="4">
    <source>
        <dbReference type="Proteomes" id="UP000316621"/>
    </source>
</evidence>
<feature type="chain" id="PRO_5021497506" description="Cupin type-1 domain-containing protein" evidence="1">
    <location>
        <begin position="31"/>
        <end position="138"/>
    </location>
</feature>
<dbReference type="InterPro" id="IPR011051">
    <property type="entry name" value="RmlC_Cupin_sf"/>
</dbReference>